<dbReference type="Pfam" id="PF00172">
    <property type="entry name" value="Zn_clus"/>
    <property type="match status" value="1"/>
</dbReference>
<dbReference type="CDD" id="cd12148">
    <property type="entry name" value="fungal_TF_MHR"/>
    <property type="match status" value="1"/>
</dbReference>
<dbReference type="SMART" id="SM00066">
    <property type="entry name" value="GAL4"/>
    <property type="match status" value="1"/>
</dbReference>
<evidence type="ECO:0000256" key="1">
    <source>
        <dbReference type="ARBA" id="ARBA00004123"/>
    </source>
</evidence>
<protein>
    <recommendedName>
        <fullName evidence="5">Zn(2)-C6 fungal-type domain-containing protein</fullName>
    </recommendedName>
</protein>
<keyword evidence="3" id="KW-0539">Nucleus</keyword>
<evidence type="ECO:0000256" key="2">
    <source>
        <dbReference type="ARBA" id="ARBA00022723"/>
    </source>
</evidence>
<evidence type="ECO:0000313" key="6">
    <source>
        <dbReference type="EMBL" id="KAF3768068.1"/>
    </source>
</evidence>
<dbReference type="Pfam" id="PF04082">
    <property type="entry name" value="Fungal_trans"/>
    <property type="match status" value="1"/>
</dbReference>
<evidence type="ECO:0000259" key="5">
    <source>
        <dbReference type="PROSITE" id="PS50048"/>
    </source>
</evidence>
<dbReference type="AlphaFoldDB" id="A0A9P4Y7P6"/>
<comment type="subcellular location">
    <subcellularLocation>
        <location evidence="1">Nucleus</location>
    </subcellularLocation>
</comment>
<dbReference type="GO" id="GO:0005634">
    <property type="term" value="C:nucleus"/>
    <property type="evidence" value="ECO:0007669"/>
    <property type="project" value="UniProtKB-SubCell"/>
</dbReference>
<evidence type="ECO:0000313" key="7">
    <source>
        <dbReference type="Proteomes" id="UP000803844"/>
    </source>
</evidence>
<dbReference type="GO" id="GO:0008270">
    <property type="term" value="F:zinc ion binding"/>
    <property type="evidence" value="ECO:0007669"/>
    <property type="project" value="InterPro"/>
</dbReference>
<dbReference type="OrthoDB" id="2269373at2759"/>
<proteinExistence type="predicted"/>
<keyword evidence="2" id="KW-0479">Metal-binding</keyword>
<dbReference type="InterPro" id="IPR001138">
    <property type="entry name" value="Zn2Cys6_DnaBD"/>
</dbReference>
<feature type="domain" description="Zn(2)-C6 fungal-type" evidence="5">
    <location>
        <begin position="22"/>
        <end position="51"/>
    </location>
</feature>
<dbReference type="SUPFAM" id="SSF57701">
    <property type="entry name" value="Zn2/Cys6 DNA-binding domain"/>
    <property type="match status" value="1"/>
</dbReference>
<dbReference type="Gene3D" id="4.10.240.10">
    <property type="entry name" value="Zn(2)-C6 fungal-type DNA-binding domain"/>
    <property type="match status" value="1"/>
</dbReference>
<organism evidence="6 7">
    <name type="scientific">Cryphonectria parasitica (strain ATCC 38755 / EP155)</name>
    <dbReference type="NCBI Taxonomy" id="660469"/>
    <lineage>
        <taxon>Eukaryota</taxon>
        <taxon>Fungi</taxon>
        <taxon>Dikarya</taxon>
        <taxon>Ascomycota</taxon>
        <taxon>Pezizomycotina</taxon>
        <taxon>Sordariomycetes</taxon>
        <taxon>Sordariomycetidae</taxon>
        <taxon>Diaporthales</taxon>
        <taxon>Cryphonectriaceae</taxon>
        <taxon>Cryphonectria-Endothia species complex</taxon>
        <taxon>Cryphonectria</taxon>
    </lineage>
</organism>
<feature type="region of interest" description="Disordered" evidence="4">
    <location>
        <begin position="98"/>
        <end position="124"/>
    </location>
</feature>
<keyword evidence="7" id="KW-1185">Reference proteome</keyword>
<gene>
    <name evidence="6" type="ORF">M406DRAFT_338708</name>
</gene>
<accession>A0A9P4Y7P6</accession>
<dbReference type="GO" id="GO:0000981">
    <property type="term" value="F:DNA-binding transcription factor activity, RNA polymerase II-specific"/>
    <property type="evidence" value="ECO:0007669"/>
    <property type="project" value="InterPro"/>
</dbReference>
<dbReference type="GO" id="GO:0003677">
    <property type="term" value="F:DNA binding"/>
    <property type="evidence" value="ECO:0007669"/>
    <property type="project" value="InterPro"/>
</dbReference>
<dbReference type="InterPro" id="IPR007219">
    <property type="entry name" value="XnlR_reg_dom"/>
</dbReference>
<feature type="region of interest" description="Disordered" evidence="4">
    <location>
        <begin position="639"/>
        <end position="660"/>
    </location>
</feature>
<evidence type="ECO:0000256" key="3">
    <source>
        <dbReference type="ARBA" id="ARBA00023242"/>
    </source>
</evidence>
<dbReference type="PANTHER" id="PTHR31001:SF45">
    <property type="entry name" value="ZN(II)2CYS6 TRANSCRIPTION FACTOR (EUROFUNG)"/>
    <property type="match status" value="1"/>
</dbReference>
<name>A0A9P4Y7P6_CRYP1</name>
<sequence>MPNPTSQPMSEKETQIRRRLLACSSCQQRKVKCDRKSPCAACVKSGTHCVAPSGPRRRRPRFPERELLNRLRQFEELLRRHKIDFTALHPSVTLPSVTAGLVSSTDDGNDEPGQPSPPEVDDDGNDHLLFGPCPPAGDLPALHSEQSQVFRMWQIYLENVSPLLRVTHSPTLQARIIDAASQGERINPAFEALVLSICCMSIMSLSDDKCRSLFGSSRRELLESYQPACRQALRRCRFWRCENLDALVASYLYLVSVRPQSDPRSIAPAISTVLRTAQRMGLHDESINSGYDALEAEMRRRLWWSLVVFDQRICEMTEYGTTTLIPTWDCKRPANASDFEMQSGSIVSSAVHGRPTEALFVVVLSEMADSIRHSSFHLDFVNPALKALAHPKSEKNNLHRMQGHSTFMSLEKDIEGRYLARCDLNQPLHFMTVWTARGYMARHRLLEHYSRHAINPSQQTETQRLTALAHAVKMLECDTKLRTSRLTQGFLWLVDFCVPILAYFYILHHLRRRPAETQSDEAWRVMSENWEARAALRAIMPRSEAKGAFSIFSRLVLEAWGAYENTHREKKEMMTPPLLVSDIRDRLQQKNQMMGQGQMDNGRHVNSAGVVDVNIMNIDTNNSNKSSLLAAQEDFALISGSSGGGGDGGQDPSESYRGESSDLAGNVLIDIDMDDFWTTMDWSLMHAQGW</sequence>
<evidence type="ECO:0000256" key="4">
    <source>
        <dbReference type="SAM" id="MobiDB-lite"/>
    </source>
</evidence>
<dbReference type="PANTHER" id="PTHR31001">
    <property type="entry name" value="UNCHARACTERIZED TRANSCRIPTIONAL REGULATORY PROTEIN"/>
    <property type="match status" value="1"/>
</dbReference>
<reference evidence="6" key="1">
    <citation type="journal article" date="2020" name="Phytopathology">
        <title>Genome sequence of the chestnut blight fungus Cryphonectria parasitica EP155: A fundamental resource for an archetypical invasive plant pathogen.</title>
        <authorList>
            <person name="Crouch J.A."/>
            <person name="Dawe A."/>
            <person name="Aerts A."/>
            <person name="Barry K."/>
            <person name="Churchill A.C.L."/>
            <person name="Grimwood J."/>
            <person name="Hillman B."/>
            <person name="Milgroom M.G."/>
            <person name="Pangilinan J."/>
            <person name="Smith M."/>
            <person name="Salamov A."/>
            <person name="Schmutz J."/>
            <person name="Yadav J."/>
            <person name="Grigoriev I.V."/>
            <person name="Nuss D."/>
        </authorList>
    </citation>
    <scope>NUCLEOTIDE SEQUENCE</scope>
    <source>
        <strain evidence="6">EP155</strain>
    </source>
</reference>
<dbReference type="GO" id="GO:0006351">
    <property type="term" value="P:DNA-templated transcription"/>
    <property type="evidence" value="ECO:0007669"/>
    <property type="project" value="InterPro"/>
</dbReference>
<dbReference type="PROSITE" id="PS50048">
    <property type="entry name" value="ZN2_CY6_FUNGAL_2"/>
    <property type="match status" value="1"/>
</dbReference>
<dbReference type="InterPro" id="IPR036864">
    <property type="entry name" value="Zn2-C6_fun-type_DNA-bd_sf"/>
</dbReference>
<dbReference type="InterPro" id="IPR050613">
    <property type="entry name" value="Sec_Metabolite_Reg"/>
</dbReference>
<comment type="caution">
    <text evidence="6">The sequence shown here is derived from an EMBL/GenBank/DDBJ whole genome shotgun (WGS) entry which is preliminary data.</text>
</comment>
<dbReference type="RefSeq" id="XP_040779029.1">
    <property type="nucleotide sequence ID" value="XM_040921373.1"/>
</dbReference>
<dbReference type="Proteomes" id="UP000803844">
    <property type="component" value="Unassembled WGS sequence"/>
</dbReference>
<dbReference type="CDD" id="cd00067">
    <property type="entry name" value="GAL4"/>
    <property type="match status" value="1"/>
</dbReference>
<dbReference type="EMBL" id="MU032346">
    <property type="protein sequence ID" value="KAF3768068.1"/>
    <property type="molecule type" value="Genomic_DNA"/>
</dbReference>
<dbReference type="GeneID" id="63838502"/>